<dbReference type="HOGENOM" id="CLU_2694577_0_0_1"/>
<evidence type="ECO:0000256" key="2">
    <source>
        <dbReference type="ARBA" id="ARBA00022448"/>
    </source>
</evidence>
<evidence type="ECO:0000256" key="3">
    <source>
        <dbReference type="ARBA" id="ARBA00022692"/>
    </source>
</evidence>
<evidence type="ECO:0000256" key="4">
    <source>
        <dbReference type="ARBA" id="ARBA00022989"/>
    </source>
</evidence>
<organism evidence="8 9">
    <name type="scientific">Paxillus involutus ATCC 200175</name>
    <dbReference type="NCBI Taxonomy" id="664439"/>
    <lineage>
        <taxon>Eukaryota</taxon>
        <taxon>Fungi</taxon>
        <taxon>Dikarya</taxon>
        <taxon>Basidiomycota</taxon>
        <taxon>Agaricomycotina</taxon>
        <taxon>Agaricomycetes</taxon>
        <taxon>Agaricomycetidae</taxon>
        <taxon>Boletales</taxon>
        <taxon>Paxilineae</taxon>
        <taxon>Paxillaceae</taxon>
        <taxon>Paxillus</taxon>
    </lineage>
</organism>
<dbReference type="EMBL" id="KN819600">
    <property type="protein sequence ID" value="KIJ08548.1"/>
    <property type="molecule type" value="Genomic_DNA"/>
</dbReference>
<dbReference type="GO" id="GO:0012505">
    <property type="term" value="C:endomembrane system"/>
    <property type="evidence" value="ECO:0007669"/>
    <property type="project" value="UniProtKB-SubCell"/>
</dbReference>
<feature type="domain" description="Major facilitator superfamily (MFS) profile" evidence="7">
    <location>
        <begin position="1"/>
        <end position="74"/>
    </location>
</feature>
<dbReference type="PROSITE" id="PS50850">
    <property type="entry name" value="MFS"/>
    <property type="match status" value="1"/>
</dbReference>
<dbReference type="SUPFAM" id="SSF103473">
    <property type="entry name" value="MFS general substrate transporter"/>
    <property type="match status" value="1"/>
</dbReference>
<accession>A0A0C9TBW5</accession>
<keyword evidence="4 6" id="KW-1133">Transmembrane helix</keyword>
<dbReference type="Proteomes" id="UP000053647">
    <property type="component" value="Unassembled WGS sequence"/>
</dbReference>
<dbReference type="GO" id="GO:0005886">
    <property type="term" value="C:plasma membrane"/>
    <property type="evidence" value="ECO:0007669"/>
    <property type="project" value="TreeGrafter"/>
</dbReference>
<feature type="transmembrane region" description="Helical" evidence="6">
    <location>
        <begin position="7"/>
        <end position="26"/>
    </location>
</feature>
<protein>
    <recommendedName>
        <fullName evidence="7">Major facilitator superfamily (MFS) profile domain-containing protein</fullName>
    </recommendedName>
</protein>
<dbReference type="PANTHER" id="PTHR23501">
    <property type="entry name" value="MAJOR FACILITATOR SUPERFAMILY"/>
    <property type="match status" value="1"/>
</dbReference>
<keyword evidence="9" id="KW-1185">Reference proteome</keyword>
<keyword evidence="3 6" id="KW-0812">Transmembrane</keyword>
<dbReference type="OrthoDB" id="2799400at2759"/>
<dbReference type="InterPro" id="IPR036259">
    <property type="entry name" value="MFS_trans_sf"/>
</dbReference>
<name>A0A0C9TBW5_PAXIN</name>
<evidence type="ECO:0000256" key="1">
    <source>
        <dbReference type="ARBA" id="ARBA00004127"/>
    </source>
</evidence>
<evidence type="ECO:0000256" key="6">
    <source>
        <dbReference type="SAM" id="Phobius"/>
    </source>
</evidence>
<evidence type="ECO:0000256" key="5">
    <source>
        <dbReference type="ARBA" id="ARBA00023136"/>
    </source>
</evidence>
<dbReference type="Gene3D" id="1.20.1250.20">
    <property type="entry name" value="MFS general substrate transporter like domains"/>
    <property type="match status" value="1"/>
</dbReference>
<dbReference type="PANTHER" id="PTHR23501:SF191">
    <property type="entry name" value="VACUOLAR BASIC AMINO ACID TRANSPORTER 4"/>
    <property type="match status" value="1"/>
</dbReference>
<evidence type="ECO:0000313" key="8">
    <source>
        <dbReference type="EMBL" id="KIJ08548.1"/>
    </source>
</evidence>
<gene>
    <name evidence="8" type="ORF">PAXINDRAFT_88713</name>
</gene>
<comment type="subcellular location">
    <subcellularLocation>
        <location evidence="1">Endomembrane system</location>
        <topology evidence="1">Multi-pass membrane protein</topology>
    </subcellularLocation>
</comment>
<feature type="non-terminal residue" evidence="8">
    <location>
        <position position="1"/>
    </location>
</feature>
<keyword evidence="5 6" id="KW-0472">Membrane</keyword>
<dbReference type="GO" id="GO:0022857">
    <property type="term" value="F:transmembrane transporter activity"/>
    <property type="evidence" value="ECO:0007669"/>
    <property type="project" value="InterPro"/>
</dbReference>
<keyword evidence="2" id="KW-0813">Transport</keyword>
<feature type="transmembrane region" description="Helical" evidence="6">
    <location>
        <begin position="32"/>
        <end position="52"/>
    </location>
</feature>
<dbReference type="InterPro" id="IPR020846">
    <property type="entry name" value="MFS_dom"/>
</dbReference>
<reference evidence="8 9" key="1">
    <citation type="submission" date="2014-06" db="EMBL/GenBank/DDBJ databases">
        <authorList>
            <consortium name="DOE Joint Genome Institute"/>
            <person name="Kuo A."/>
            <person name="Kohler A."/>
            <person name="Nagy L.G."/>
            <person name="Floudas D."/>
            <person name="Copeland A."/>
            <person name="Barry K.W."/>
            <person name="Cichocki N."/>
            <person name="Veneault-Fourrey C."/>
            <person name="LaButti K."/>
            <person name="Lindquist E.A."/>
            <person name="Lipzen A."/>
            <person name="Lundell T."/>
            <person name="Morin E."/>
            <person name="Murat C."/>
            <person name="Sun H."/>
            <person name="Tunlid A."/>
            <person name="Henrissat B."/>
            <person name="Grigoriev I.V."/>
            <person name="Hibbett D.S."/>
            <person name="Martin F."/>
            <person name="Nordberg H.P."/>
            <person name="Cantor M.N."/>
            <person name="Hua S.X."/>
        </authorList>
    </citation>
    <scope>NUCLEOTIDE SEQUENCE [LARGE SCALE GENOMIC DNA]</scope>
    <source>
        <strain evidence="8 9">ATCC 200175</strain>
    </source>
</reference>
<proteinExistence type="predicted"/>
<dbReference type="AlphaFoldDB" id="A0A0C9TBW5"/>
<sequence length="74" mass="8040">FSYIGTAYLLPSTVFMPLFSFVTDVFGRYPGLQISLLIFLIGSAISMTMVLLGREIAGVGGAGLLTVRCKIDYR</sequence>
<reference evidence="9" key="2">
    <citation type="submission" date="2015-01" db="EMBL/GenBank/DDBJ databases">
        <title>Evolutionary Origins and Diversification of the Mycorrhizal Mutualists.</title>
        <authorList>
            <consortium name="DOE Joint Genome Institute"/>
            <consortium name="Mycorrhizal Genomics Consortium"/>
            <person name="Kohler A."/>
            <person name="Kuo A."/>
            <person name="Nagy L.G."/>
            <person name="Floudas D."/>
            <person name="Copeland A."/>
            <person name="Barry K.W."/>
            <person name="Cichocki N."/>
            <person name="Veneault-Fourrey C."/>
            <person name="LaButti K."/>
            <person name="Lindquist E.A."/>
            <person name="Lipzen A."/>
            <person name="Lundell T."/>
            <person name="Morin E."/>
            <person name="Murat C."/>
            <person name="Riley R."/>
            <person name="Ohm R."/>
            <person name="Sun H."/>
            <person name="Tunlid A."/>
            <person name="Henrissat B."/>
            <person name="Grigoriev I.V."/>
            <person name="Hibbett D.S."/>
            <person name="Martin F."/>
        </authorList>
    </citation>
    <scope>NUCLEOTIDE SEQUENCE [LARGE SCALE GENOMIC DNA]</scope>
    <source>
        <strain evidence="9">ATCC 200175</strain>
    </source>
</reference>
<evidence type="ECO:0000259" key="7">
    <source>
        <dbReference type="PROSITE" id="PS50850"/>
    </source>
</evidence>
<evidence type="ECO:0000313" key="9">
    <source>
        <dbReference type="Proteomes" id="UP000053647"/>
    </source>
</evidence>